<evidence type="ECO:0000256" key="2">
    <source>
        <dbReference type="ARBA" id="ARBA00022737"/>
    </source>
</evidence>
<evidence type="ECO:0000313" key="5">
    <source>
        <dbReference type="EMBL" id="KAG5669627.1"/>
    </source>
</evidence>
<evidence type="ECO:0000256" key="1">
    <source>
        <dbReference type="ARBA" id="ARBA00022614"/>
    </source>
</evidence>
<keyword evidence="6" id="KW-1185">Reference proteome</keyword>
<proteinExistence type="predicted"/>
<keyword evidence="1" id="KW-0433">Leucine-rich repeat</keyword>
<reference evidence="5" key="1">
    <citation type="submission" date="2021-03" db="EMBL/GenBank/DDBJ databases">
        <title>Chromosome level genome of the anhydrobiotic midge Polypedilum vanderplanki.</title>
        <authorList>
            <person name="Yoshida Y."/>
            <person name="Kikawada T."/>
            <person name="Gusev O."/>
        </authorList>
    </citation>
    <scope>NUCLEOTIDE SEQUENCE</scope>
    <source>
        <strain evidence="5">NIAS01</strain>
        <tissue evidence="5">Whole body or cell culture</tissue>
    </source>
</reference>
<dbReference type="PROSITE" id="PS50097">
    <property type="entry name" value="BTB"/>
    <property type="match status" value="1"/>
</dbReference>
<evidence type="ECO:0000256" key="3">
    <source>
        <dbReference type="SAM" id="Coils"/>
    </source>
</evidence>
<dbReference type="PANTHER" id="PTHR24413">
    <property type="entry name" value="SPECKLE-TYPE POZ PROTEIN"/>
    <property type="match status" value="1"/>
</dbReference>
<dbReference type="PROSITE" id="PS51450">
    <property type="entry name" value="LRR"/>
    <property type="match status" value="1"/>
</dbReference>
<name>A0A9J6BJ98_POLVA</name>
<dbReference type="InterPro" id="IPR000210">
    <property type="entry name" value="BTB/POZ_dom"/>
</dbReference>
<keyword evidence="2" id="KW-0677">Repeat</keyword>
<dbReference type="SMART" id="SM00225">
    <property type="entry name" value="BTB"/>
    <property type="match status" value="1"/>
</dbReference>
<dbReference type="SMART" id="SM00369">
    <property type="entry name" value="LRR_TYP"/>
    <property type="match status" value="2"/>
</dbReference>
<dbReference type="InterPro" id="IPR032675">
    <property type="entry name" value="LRR_dom_sf"/>
</dbReference>
<dbReference type="SUPFAM" id="SSF52058">
    <property type="entry name" value="L domain-like"/>
    <property type="match status" value="1"/>
</dbReference>
<dbReference type="EMBL" id="JADBJN010000004">
    <property type="protein sequence ID" value="KAG5669627.1"/>
    <property type="molecule type" value="Genomic_DNA"/>
</dbReference>
<dbReference type="Pfam" id="PF13855">
    <property type="entry name" value="LRR_8"/>
    <property type="match status" value="1"/>
</dbReference>
<dbReference type="InterPro" id="IPR003591">
    <property type="entry name" value="Leu-rich_rpt_typical-subtyp"/>
</dbReference>
<dbReference type="InterPro" id="IPR011333">
    <property type="entry name" value="SKP1/BTB/POZ_sf"/>
</dbReference>
<evidence type="ECO:0000259" key="4">
    <source>
        <dbReference type="PROSITE" id="PS50097"/>
    </source>
</evidence>
<dbReference type="SUPFAM" id="SSF54695">
    <property type="entry name" value="POZ domain"/>
    <property type="match status" value="1"/>
</dbReference>
<sequence>MEIECEFKSMKWYFNQASNEDRYTCFIEGKQFPAEENTAIEFKGTHSQGYTNNNISGLIATNCQLYKIPKTLSVKFTGITRIMFNHCGLKEISNQELRFFPNLYYLNLSHNQLKVLPKYLFQNMANLYYIIISNNKLELIQPDIVDHFSQNIVTFDVSFNSSISTIYTFDGNNRATKKNELKNALKDIYVISMESNKEKLEQELKQKDEEIFQLNLEVAKTVELAKTYEIAAKEDKKDELKALTNTLEKIKPFIHDIETYLEDEDLKDFTVILLNKRIKIHKMILAARSSVFAEMIKNNPDAEELRLTDIPVSTFKKVLNFVYTDIIPNGIEQLTEIYVVAEKLKIKSLENAIVSECLEILSNENVFDLLAFAIKYKIDKLKVKSMQKIQEIFPDKSFKVDLTEQCEELKKFAEAKRTMDEMMKKFTMVD</sequence>
<organism evidence="5 6">
    <name type="scientific">Polypedilum vanderplanki</name>
    <name type="common">Sleeping chironomid midge</name>
    <dbReference type="NCBI Taxonomy" id="319348"/>
    <lineage>
        <taxon>Eukaryota</taxon>
        <taxon>Metazoa</taxon>
        <taxon>Ecdysozoa</taxon>
        <taxon>Arthropoda</taxon>
        <taxon>Hexapoda</taxon>
        <taxon>Insecta</taxon>
        <taxon>Pterygota</taxon>
        <taxon>Neoptera</taxon>
        <taxon>Endopterygota</taxon>
        <taxon>Diptera</taxon>
        <taxon>Nematocera</taxon>
        <taxon>Chironomoidea</taxon>
        <taxon>Chironomidae</taxon>
        <taxon>Chironominae</taxon>
        <taxon>Polypedilum</taxon>
        <taxon>Polypedilum</taxon>
    </lineage>
</organism>
<protein>
    <recommendedName>
        <fullName evidence="4">BTB domain-containing protein</fullName>
    </recommendedName>
</protein>
<accession>A0A9J6BJ98</accession>
<dbReference type="OrthoDB" id="7492888at2759"/>
<evidence type="ECO:0000313" key="6">
    <source>
        <dbReference type="Proteomes" id="UP001107558"/>
    </source>
</evidence>
<keyword evidence="3" id="KW-0175">Coiled coil</keyword>
<dbReference type="Gene3D" id="3.80.10.10">
    <property type="entry name" value="Ribonuclease Inhibitor"/>
    <property type="match status" value="1"/>
</dbReference>
<feature type="domain" description="BTB" evidence="4">
    <location>
        <begin position="267"/>
        <end position="325"/>
    </location>
</feature>
<dbReference type="AlphaFoldDB" id="A0A9J6BJ98"/>
<comment type="caution">
    <text evidence="5">The sequence shown here is derived from an EMBL/GenBank/DDBJ whole genome shotgun (WGS) entry which is preliminary data.</text>
</comment>
<feature type="coiled-coil region" evidence="3">
    <location>
        <begin position="190"/>
        <end position="250"/>
    </location>
</feature>
<dbReference type="Proteomes" id="UP001107558">
    <property type="component" value="Chromosome 4"/>
</dbReference>
<gene>
    <name evidence="5" type="ORF">PVAND_017512</name>
</gene>
<dbReference type="Pfam" id="PF00651">
    <property type="entry name" value="BTB"/>
    <property type="match status" value="1"/>
</dbReference>
<dbReference type="InterPro" id="IPR001611">
    <property type="entry name" value="Leu-rich_rpt"/>
</dbReference>
<dbReference type="CDD" id="cd18186">
    <property type="entry name" value="BTB_POZ_ZBTB_KLHL-like"/>
    <property type="match status" value="1"/>
</dbReference>
<dbReference type="Gene3D" id="3.30.710.10">
    <property type="entry name" value="Potassium Channel Kv1.1, Chain A"/>
    <property type="match status" value="1"/>
</dbReference>